<organism evidence="2 3">
    <name type="scientific">Paracidovorax citrulli (strain AAC00-1)</name>
    <name type="common">Acidovorax citrulli</name>
    <dbReference type="NCBI Taxonomy" id="397945"/>
    <lineage>
        <taxon>Bacteria</taxon>
        <taxon>Pseudomonadati</taxon>
        <taxon>Pseudomonadota</taxon>
        <taxon>Betaproteobacteria</taxon>
        <taxon>Burkholderiales</taxon>
        <taxon>Comamonadaceae</taxon>
        <taxon>Paracidovorax</taxon>
    </lineage>
</organism>
<dbReference type="CDD" id="cd00130">
    <property type="entry name" value="PAS"/>
    <property type="match status" value="1"/>
</dbReference>
<evidence type="ECO:0000313" key="3">
    <source>
        <dbReference type="Proteomes" id="UP000002596"/>
    </source>
</evidence>
<dbReference type="Pfam" id="PF13426">
    <property type="entry name" value="PAS_9"/>
    <property type="match status" value="1"/>
</dbReference>
<gene>
    <name evidence="2" type="ordered locus">Aave_1895</name>
</gene>
<dbReference type="EMBL" id="CP000512">
    <property type="protein sequence ID" value="ABM32479.1"/>
    <property type="molecule type" value="Genomic_DNA"/>
</dbReference>
<dbReference type="Gene3D" id="3.30.450.20">
    <property type="entry name" value="PAS domain"/>
    <property type="match status" value="2"/>
</dbReference>
<dbReference type="CDD" id="cd01949">
    <property type="entry name" value="GGDEF"/>
    <property type="match status" value="1"/>
</dbReference>
<dbReference type="HOGENOM" id="CLU_043530_0_0_4"/>
<accession>A1TNE1</accession>
<dbReference type="STRING" id="397945.Aave_1895"/>
<dbReference type="InterPro" id="IPR000014">
    <property type="entry name" value="PAS"/>
</dbReference>
<proteinExistence type="predicted"/>
<dbReference type="Pfam" id="PF00990">
    <property type="entry name" value="GGDEF"/>
    <property type="match status" value="1"/>
</dbReference>
<dbReference type="NCBIfam" id="TIGR00254">
    <property type="entry name" value="GGDEF"/>
    <property type="match status" value="1"/>
</dbReference>
<dbReference type="InterPro" id="IPR035965">
    <property type="entry name" value="PAS-like_dom_sf"/>
</dbReference>
<evidence type="ECO:0000259" key="1">
    <source>
        <dbReference type="PROSITE" id="PS50887"/>
    </source>
</evidence>
<dbReference type="eggNOG" id="COG2199">
    <property type="taxonomic scope" value="Bacteria"/>
</dbReference>
<dbReference type="SMART" id="SM00267">
    <property type="entry name" value="GGDEF"/>
    <property type="match status" value="1"/>
</dbReference>
<protein>
    <submittedName>
        <fullName evidence="2">Diguanylate cyclase</fullName>
    </submittedName>
</protein>
<sequence>MPRRGACRTRVRPIIHLPRAHTHGVLRKMTFPPSSENDFEHMFDLAPVSLWLEDFSALKSLLDAWRSEGVVDAEAYVREDPARMQQYGASLKVLQVNRRTLELFAAPDQATLLASLDQVFRGDMFEQAISELRQLWSGSLEFSNQTVNYALDGRRLDVHIRGRILPGHEDRWDRVLISLEDNTEQIRSGTALLRSEQYARGLFEHSPVSLWVEDFSCVKRLLDDVRAQGIRDFKTFLKVHPEFVTRCMQEIRVIDVNQQTLEMFGADSKEQLLQQIGKVFRGEMAESFAEQLLDLWDGRLAQQREVVNYSLSGEPVYIHMQFAVLDERRHDWSMVLLSLVDITARKKAEAYLEYLGKHDVLTQLRNRAFYMEEMNRLVRKGPWPVAVVVVDMNGLKAINDEYGHAAGDAMLRRVGEVLLKAVDSPDCAARIGGDEFALLLPACDERGAQAVTDRIASLLELNNQFYPGKPLSLAIGAAIAATGDQVEGAVHRADQAMYAEKLRYYQQAGLERRRS</sequence>
<dbReference type="InterPro" id="IPR052155">
    <property type="entry name" value="Biofilm_reg_signaling"/>
</dbReference>
<feature type="domain" description="GGDEF" evidence="1">
    <location>
        <begin position="383"/>
        <end position="515"/>
    </location>
</feature>
<dbReference type="InterPro" id="IPR000160">
    <property type="entry name" value="GGDEF_dom"/>
</dbReference>
<dbReference type="InterPro" id="IPR043128">
    <property type="entry name" value="Rev_trsase/Diguanyl_cyclase"/>
</dbReference>
<dbReference type="AlphaFoldDB" id="A1TNE1"/>
<dbReference type="SUPFAM" id="SSF55073">
    <property type="entry name" value="Nucleotide cyclase"/>
    <property type="match status" value="1"/>
</dbReference>
<dbReference type="KEGG" id="aav:Aave_1895"/>
<name>A1TNE1_PARC0</name>
<dbReference type="SUPFAM" id="SSF55785">
    <property type="entry name" value="PYP-like sensor domain (PAS domain)"/>
    <property type="match status" value="2"/>
</dbReference>
<dbReference type="PANTHER" id="PTHR44757:SF2">
    <property type="entry name" value="BIOFILM ARCHITECTURE MAINTENANCE PROTEIN MBAA"/>
    <property type="match status" value="1"/>
</dbReference>
<dbReference type="Proteomes" id="UP000002596">
    <property type="component" value="Chromosome"/>
</dbReference>
<dbReference type="Gene3D" id="3.30.70.270">
    <property type="match status" value="1"/>
</dbReference>
<dbReference type="InterPro" id="IPR029787">
    <property type="entry name" value="Nucleotide_cyclase"/>
</dbReference>
<evidence type="ECO:0000313" key="2">
    <source>
        <dbReference type="EMBL" id="ABM32479.1"/>
    </source>
</evidence>
<dbReference type="PROSITE" id="PS50887">
    <property type="entry name" value="GGDEF"/>
    <property type="match status" value="1"/>
</dbReference>
<dbReference type="PANTHER" id="PTHR44757">
    <property type="entry name" value="DIGUANYLATE CYCLASE DGCP"/>
    <property type="match status" value="1"/>
</dbReference>
<reference evidence="2 3" key="1">
    <citation type="submission" date="2006-12" db="EMBL/GenBank/DDBJ databases">
        <title>Complete sequence of Acidovorax avenae subsp. citrulli AAC00-1.</title>
        <authorList>
            <consortium name="US DOE Joint Genome Institute"/>
            <person name="Copeland A."/>
            <person name="Lucas S."/>
            <person name="Lapidus A."/>
            <person name="Barry K."/>
            <person name="Detter J.C."/>
            <person name="Glavina del Rio T."/>
            <person name="Dalin E."/>
            <person name="Tice H."/>
            <person name="Pitluck S."/>
            <person name="Kiss H."/>
            <person name="Brettin T."/>
            <person name="Bruce D."/>
            <person name="Han C."/>
            <person name="Tapia R."/>
            <person name="Gilna P."/>
            <person name="Schmutz J."/>
            <person name="Larimer F."/>
            <person name="Land M."/>
            <person name="Hauser L."/>
            <person name="Kyrpides N."/>
            <person name="Kim E."/>
            <person name="Stahl D."/>
            <person name="Richardson P."/>
        </authorList>
    </citation>
    <scope>NUCLEOTIDE SEQUENCE [LARGE SCALE GENOMIC DNA]</scope>
    <source>
        <strain evidence="2 3">AAC00-1</strain>
    </source>
</reference>